<proteinExistence type="inferred from homology"/>
<dbReference type="GO" id="GO:0006002">
    <property type="term" value="P:fructose 6-phosphate metabolic process"/>
    <property type="evidence" value="ECO:0007669"/>
    <property type="project" value="TreeGrafter"/>
</dbReference>
<evidence type="ECO:0000256" key="11">
    <source>
        <dbReference type="ARBA" id="ARBA00081210"/>
    </source>
</evidence>
<evidence type="ECO:0000313" key="16">
    <source>
        <dbReference type="EMBL" id="OGY79441.1"/>
    </source>
</evidence>
<dbReference type="EC" id="3.1.3.11" evidence="3 12"/>
<evidence type="ECO:0000256" key="1">
    <source>
        <dbReference type="ARBA" id="ARBA00001273"/>
    </source>
</evidence>
<evidence type="ECO:0000256" key="2">
    <source>
        <dbReference type="ARBA" id="ARBA00010941"/>
    </source>
</evidence>
<dbReference type="GO" id="GO:0000287">
    <property type="term" value="F:magnesium ion binding"/>
    <property type="evidence" value="ECO:0007669"/>
    <property type="project" value="UniProtKB-UniRule"/>
</dbReference>
<feature type="binding site" evidence="12">
    <location>
        <position position="274"/>
    </location>
    <ligand>
        <name>Mg(2+)</name>
        <dbReference type="ChEBI" id="CHEBI:18420"/>
        <label>2</label>
    </ligand>
</feature>
<gene>
    <name evidence="12" type="primary">fbp</name>
    <name evidence="16" type="ORF">A3B74_00245</name>
</gene>
<feature type="binding site" evidence="12">
    <location>
        <position position="111"/>
    </location>
    <ligand>
        <name>Mg(2+)</name>
        <dbReference type="ChEBI" id="CHEBI:18420"/>
        <label>1</label>
    </ligand>
</feature>
<dbReference type="PANTHER" id="PTHR11556:SF35">
    <property type="entry name" value="SEDOHEPTULOSE-1,7-BISPHOSPHATASE, CHLOROPLASTIC"/>
    <property type="match status" value="1"/>
</dbReference>
<feature type="binding site" evidence="12">
    <location>
        <position position="268"/>
    </location>
    <ligand>
        <name>substrate</name>
    </ligand>
</feature>
<dbReference type="Proteomes" id="UP000177165">
    <property type="component" value="Unassembled WGS sequence"/>
</dbReference>
<dbReference type="GO" id="GO:0005829">
    <property type="term" value="C:cytosol"/>
    <property type="evidence" value="ECO:0007669"/>
    <property type="project" value="TreeGrafter"/>
</dbReference>
<comment type="subcellular location">
    <subcellularLocation>
        <location evidence="12">Cytoplasm</location>
    </subcellularLocation>
</comment>
<dbReference type="PRINTS" id="PR00115">
    <property type="entry name" value="F16BPHPHTASE"/>
</dbReference>
<feature type="domain" description="Fructose-1-6-bisphosphatase class 1 C-terminal" evidence="15">
    <location>
        <begin position="196"/>
        <end position="321"/>
    </location>
</feature>
<dbReference type="InterPro" id="IPR000146">
    <property type="entry name" value="FBPase_class-1"/>
</dbReference>
<dbReference type="InterPro" id="IPR033391">
    <property type="entry name" value="FBPase_N"/>
</dbReference>
<dbReference type="Gene3D" id="3.30.540.10">
    <property type="entry name" value="Fructose-1,6-Bisphosphatase, subunit A, domain 1"/>
    <property type="match status" value="1"/>
</dbReference>
<reference evidence="16 17" key="1">
    <citation type="journal article" date="2016" name="Nat. Commun.">
        <title>Thousands of microbial genomes shed light on interconnected biogeochemical processes in an aquifer system.</title>
        <authorList>
            <person name="Anantharaman K."/>
            <person name="Brown C.T."/>
            <person name="Hug L.A."/>
            <person name="Sharon I."/>
            <person name="Castelle C.J."/>
            <person name="Probst A.J."/>
            <person name="Thomas B.C."/>
            <person name="Singh A."/>
            <person name="Wilkins M.J."/>
            <person name="Karaoz U."/>
            <person name="Brodie E.L."/>
            <person name="Williams K.H."/>
            <person name="Hubbard S.S."/>
            <person name="Banfield J.F."/>
        </authorList>
    </citation>
    <scope>NUCLEOTIDE SEQUENCE [LARGE SCALE GENOMIC DNA]</scope>
</reference>
<dbReference type="GO" id="GO:0030388">
    <property type="term" value="P:fructose 1,6-bisphosphate metabolic process"/>
    <property type="evidence" value="ECO:0007669"/>
    <property type="project" value="TreeGrafter"/>
</dbReference>
<feature type="binding site" evidence="12">
    <location>
        <position position="114"/>
    </location>
    <ligand>
        <name>Mg(2+)</name>
        <dbReference type="ChEBI" id="CHEBI:18420"/>
        <label>2</label>
    </ligand>
</feature>
<evidence type="ECO:0000256" key="6">
    <source>
        <dbReference type="ARBA" id="ARBA00022801"/>
    </source>
</evidence>
<keyword evidence="5 12" id="KW-0479">Metal-binding</keyword>
<keyword evidence="4 12" id="KW-0963">Cytoplasm</keyword>
<dbReference type="NCBIfam" id="NF006778">
    <property type="entry name" value="PRK09293.1-1"/>
    <property type="match status" value="1"/>
</dbReference>
<evidence type="ECO:0000313" key="17">
    <source>
        <dbReference type="Proteomes" id="UP000177165"/>
    </source>
</evidence>
<dbReference type="GO" id="GO:0006094">
    <property type="term" value="P:gluconeogenesis"/>
    <property type="evidence" value="ECO:0007669"/>
    <property type="project" value="UniProtKB-UniRule"/>
</dbReference>
<evidence type="ECO:0000256" key="12">
    <source>
        <dbReference type="HAMAP-Rule" id="MF_01855"/>
    </source>
</evidence>
<dbReference type="InterPro" id="IPR028343">
    <property type="entry name" value="FBPtase"/>
</dbReference>
<comment type="cofactor">
    <cofactor evidence="12">
        <name>Mg(2+)</name>
        <dbReference type="ChEBI" id="CHEBI:18420"/>
    </cofactor>
    <text evidence="12">Binds 2 magnesium ions per subunit.</text>
</comment>
<protein>
    <recommendedName>
        <fullName evidence="10 12">Fructose-1,6-bisphosphatase class 1</fullName>
        <shortName evidence="12">FBPase class 1</shortName>
        <ecNumber evidence="3 12">3.1.3.11</ecNumber>
    </recommendedName>
    <alternativeName>
        <fullName evidence="11 12">D-fructose-1,6-bisphosphate 1-phosphohydrolase class 1</fullName>
    </alternativeName>
</protein>
<dbReference type="FunFam" id="3.30.540.10:FF:000002">
    <property type="entry name" value="Fructose-1,6-bisphosphatase class 1"/>
    <property type="match status" value="1"/>
</dbReference>
<organism evidence="16 17">
    <name type="scientific">Candidatus Kerfeldbacteria bacterium RIFCSPHIGHO2_02_FULL_42_14</name>
    <dbReference type="NCBI Taxonomy" id="1798540"/>
    <lineage>
        <taxon>Bacteria</taxon>
        <taxon>Candidatus Kerfeldiibacteriota</taxon>
    </lineage>
</organism>
<dbReference type="GO" id="GO:0005986">
    <property type="term" value="P:sucrose biosynthetic process"/>
    <property type="evidence" value="ECO:0007669"/>
    <property type="project" value="TreeGrafter"/>
</dbReference>
<evidence type="ECO:0000256" key="5">
    <source>
        <dbReference type="ARBA" id="ARBA00022723"/>
    </source>
</evidence>
<dbReference type="GO" id="GO:0006000">
    <property type="term" value="P:fructose metabolic process"/>
    <property type="evidence" value="ECO:0007669"/>
    <property type="project" value="TreeGrafter"/>
</dbReference>
<feature type="binding site" evidence="12">
    <location>
        <position position="113"/>
    </location>
    <ligand>
        <name>Mg(2+)</name>
        <dbReference type="ChEBI" id="CHEBI:18420"/>
        <label>1</label>
    </ligand>
</feature>
<dbReference type="Gene3D" id="3.40.190.80">
    <property type="match status" value="1"/>
</dbReference>
<comment type="caution">
    <text evidence="16">The sequence shown here is derived from an EMBL/GenBank/DDBJ whole genome shotgun (WGS) entry which is preliminary data.</text>
</comment>
<feature type="binding site" evidence="12">
    <location>
        <position position="111"/>
    </location>
    <ligand>
        <name>Mg(2+)</name>
        <dbReference type="ChEBI" id="CHEBI:18420"/>
        <label>2</label>
    </ligand>
</feature>
<comment type="similarity">
    <text evidence="2 12 13">Belongs to the FBPase class 1 family.</text>
</comment>
<dbReference type="Pfam" id="PF00316">
    <property type="entry name" value="FBPase"/>
    <property type="match status" value="1"/>
</dbReference>
<evidence type="ECO:0000256" key="8">
    <source>
        <dbReference type="ARBA" id="ARBA00023277"/>
    </source>
</evidence>
<evidence type="ECO:0000256" key="3">
    <source>
        <dbReference type="ARBA" id="ARBA00013093"/>
    </source>
</evidence>
<feature type="binding site" evidence="12">
    <location>
        <begin position="114"/>
        <end position="117"/>
    </location>
    <ligand>
        <name>substrate</name>
    </ligand>
</feature>
<dbReference type="PANTHER" id="PTHR11556">
    <property type="entry name" value="FRUCTOSE-1,6-BISPHOSPHATASE-RELATED"/>
    <property type="match status" value="1"/>
</dbReference>
<dbReference type="SUPFAM" id="SSF56655">
    <property type="entry name" value="Carbohydrate phosphatase"/>
    <property type="match status" value="1"/>
</dbReference>
<feature type="binding site" evidence="12">
    <location>
        <position position="91"/>
    </location>
    <ligand>
        <name>Mg(2+)</name>
        <dbReference type="ChEBI" id="CHEBI:18420"/>
        <label>1</label>
    </ligand>
</feature>
<sequence>MQLPTSLTQYLLQHLSQHPDQKDLVLMMSELAVIGKIISKETNRAGLSGILGAVGMTNIQEEQVQKLDVFANELCKSYLKNSGYFAALASEEEEHVVNLEKSDAQYIIAFDPLDGSSNIDVNVSIGTIFSVLRVQEGMPAASEQQFFQKASAQVLAGYLLYGSSTVLVFSFGAGVHEFTLDQTVGEFLLSRGNIQLPEGGQTYSVNEGNTRYFSSEDKRFIDALKFDRGMSSRYVGSLVADFHRTLLTGGIFLYPGIDKDGSGVYKGKLRLNYEVKPLAFMLAQAGGYSTDGQSDLVERVPVKLHERVPFIFGNRALVEAYQNERR</sequence>
<evidence type="ECO:0000259" key="14">
    <source>
        <dbReference type="Pfam" id="PF00316"/>
    </source>
</evidence>
<evidence type="ECO:0000256" key="9">
    <source>
        <dbReference type="ARBA" id="ARBA00024331"/>
    </source>
</evidence>
<feature type="binding site" evidence="12">
    <location>
        <position position="206"/>
    </location>
    <ligand>
        <name>substrate</name>
    </ligand>
</feature>
<comment type="catalytic activity">
    <reaction evidence="1 12">
        <text>beta-D-fructose 1,6-bisphosphate + H2O = beta-D-fructose 6-phosphate + phosphate</text>
        <dbReference type="Rhea" id="RHEA:11064"/>
        <dbReference type="ChEBI" id="CHEBI:15377"/>
        <dbReference type="ChEBI" id="CHEBI:32966"/>
        <dbReference type="ChEBI" id="CHEBI:43474"/>
        <dbReference type="ChEBI" id="CHEBI:57634"/>
        <dbReference type="EC" id="3.1.3.11"/>
    </reaction>
</comment>
<keyword evidence="6 12" id="KW-0378">Hydrolase</keyword>
<evidence type="ECO:0000256" key="10">
    <source>
        <dbReference type="ARBA" id="ARBA00072069"/>
    </source>
</evidence>
<dbReference type="GO" id="GO:0042132">
    <property type="term" value="F:fructose 1,6-bisphosphate 1-phosphatase activity"/>
    <property type="evidence" value="ECO:0007669"/>
    <property type="project" value="UniProtKB-UniRule"/>
</dbReference>
<evidence type="ECO:0000259" key="15">
    <source>
        <dbReference type="Pfam" id="PF18913"/>
    </source>
</evidence>
<feature type="binding site" evidence="12">
    <location>
        <position position="234"/>
    </location>
    <ligand>
        <name>substrate</name>
    </ligand>
</feature>
<keyword evidence="8 12" id="KW-0119">Carbohydrate metabolism</keyword>
<keyword evidence="7 12" id="KW-0460">Magnesium</keyword>
<dbReference type="CDD" id="cd00354">
    <property type="entry name" value="FBPase"/>
    <property type="match status" value="1"/>
</dbReference>
<dbReference type="AlphaFoldDB" id="A0A1G2ARA5"/>
<dbReference type="PIRSF" id="PIRSF500210">
    <property type="entry name" value="FBPtase"/>
    <property type="match status" value="1"/>
</dbReference>
<name>A0A1G2ARA5_9BACT</name>
<dbReference type="HAMAP" id="MF_01855">
    <property type="entry name" value="FBPase_class1"/>
    <property type="match status" value="1"/>
</dbReference>
<evidence type="ECO:0000256" key="7">
    <source>
        <dbReference type="ARBA" id="ARBA00022842"/>
    </source>
</evidence>
<accession>A0A1G2ARA5</accession>
<comment type="subunit">
    <text evidence="12">Homotetramer.</text>
</comment>
<feature type="domain" description="Fructose-1-6-bisphosphatase class I N-terminal" evidence="14">
    <location>
        <begin position="7"/>
        <end position="190"/>
    </location>
</feature>
<dbReference type="PIRSF" id="PIRSF000904">
    <property type="entry name" value="FBPtase_SBPase"/>
    <property type="match status" value="1"/>
</dbReference>
<dbReference type="EMBL" id="MHKB01000009">
    <property type="protein sequence ID" value="OGY79441.1"/>
    <property type="molecule type" value="Genomic_DNA"/>
</dbReference>
<evidence type="ECO:0000256" key="13">
    <source>
        <dbReference type="RuleBase" id="RU000508"/>
    </source>
</evidence>
<dbReference type="STRING" id="1798540.A3B74_00245"/>
<comment type="pathway">
    <text evidence="9">Carbohydrate biosynthesis.</text>
</comment>
<dbReference type="InterPro" id="IPR044015">
    <property type="entry name" value="FBPase_C_dom"/>
</dbReference>
<dbReference type="Pfam" id="PF18913">
    <property type="entry name" value="FBPase_C"/>
    <property type="match status" value="1"/>
</dbReference>
<comment type="caution">
    <text evidence="12">Lacks conserved residue(s) required for the propagation of feature annotation.</text>
</comment>
<evidence type="ECO:0000256" key="4">
    <source>
        <dbReference type="ARBA" id="ARBA00022490"/>
    </source>
</evidence>